<sequence>MTSPRIAVTVVSGFLGAGKTTLLNRMVRRAEGSRLAVIVNDFGELNIDAAIVSEVTDAVYSLQNGCICCTVQEDLLAQLGSLAQLEPRLERIVIECSGVSDPQRIVQTLAYPQLRSQMQLDMVITVVDATRHLQLDGEYARLARAQVAAADLLLLNKTDLVDESQLQTLRDALGARTRVHESVQAELPDALWLDTDLDLEPRAQKPLTRVSDGDHGEMFSSWLWQSNLALDVECLRGWLRALPSDVFRVKGLVLLTPGSTAHWLQHVGTRSQFLPALDDARANATRLVFIARRGFDGWEALGQGLEDCTVKDCTVKESPVKESTVA</sequence>
<reference evidence="1" key="1">
    <citation type="submission" date="2023-07" db="EMBL/GenBank/DDBJ databases">
        <title>Sorghum-associated microbial communities from plants grown in Nebraska, USA.</title>
        <authorList>
            <person name="Schachtman D."/>
        </authorList>
    </citation>
    <scope>NUCLEOTIDE SEQUENCE</scope>
    <source>
        <strain evidence="1">BE46</strain>
    </source>
</reference>
<comment type="caution">
    <text evidence="1">The sequence shown here is derived from an EMBL/GenBank/DDBJ whole genome shotgun (WGS) entry which is preliminary data.</text>
</comment>
<dbReference type="EMBL" id="JAVDSD010000003">
    <property type="protein sequence ID" value="MDR6606800.1"/>
    <property type="molecule type" value="Genomic_DNA"/>
</dbReference>
<evidence type="ECO:0000313" key="2">
    <source>
        <dbReference type="Proteomes" id="UP001259420"/>
    </source>
</evidence>
<accession>A0ACC6JKD1</accession>
<keyword evidence="2" id="KW-1185">Reference proteome</keyword>
<proteinExistence type="predicted"/>
<organism evidence="1 2">
    <name type="scientific">Pseudomonas synxantha</name>
    <dbReference type="NCBI Taxonomy" id="47883"/>
    <lineage>
        <taxon>Bacteria</taxon>
        <taxon>Pseudomonadati</taxon>
        <taxon>Pseudomonadota</taxon>
        <taxon>Gammaproteobacteria</taxon>
        <taxon>Pseudomonadales</taxon>
        <taxon>Pseudomonadaceae</taxon>
        <taxon>Pseudomonas</taxon>
    </lineage>
</organism>
<dbReference type="Proteomes" id="UP001259420">
    <property type="component" value="Unassembled WGS sequence"/>
</dbReference>
<protein>
    <submittedName>
        <fullName evidence="1">G3E family GTPase</fullName>
    </submittedName>
</protein>
<name>A0ACC6JKD1_9PSED</name>
<gene>
    <name evidence="1" type="ORF">J2X87_001866</name>
</gene>
<evidence type="ECO:0000313" key="1">
    <source>
        <dbReference type="EMBL" id="MDR6606800.1"/>
    </source>
</evidence>